<feature type="region of interest" description="Disordered" evidence="1">
    <location>
        <begin position="1"/>
        <end position="31"/>
    </location>
</feature>
<dbReference type="eggNOG" id="ENOG502SZRR">
    <property type="taxonomic scope" value="Eukaryota"/>
</dbReference>
<dbReference type="OMA" id="LQISRME"/>
<organism evidence="3 4">
    <name type="scientific">Setaria italica</name>
    <name type="common">Foxtail millet</name>
    <name type="synonym">Panicum italicum</name>
    <dbReference type="NCBI Taxonomy" id="4555"/>
    <lineage>
        <taxon>Eukaryota</taxon>
        <taxon>Viridiplantae</taxon>
        <taxon>Streptophyta</taxon>
        <taxon>Embryophyta</taxon>
        <taxon>Tracheophyta</taxon>
        <taxon>Spermatophyta</taxon>
        <taxon>Magnoliopsida</taxon>
        <taxon>Liliopsida</taxon>
        <taxon>Poales</taxon>
        <taxon>Poaceae</taxon>
        <taxon>PACMAD clade</taxon>
        <taxon>Panicoideae</taxon>
        <taxon>Panicodae</taxon>
        <taxon>Paniceae</taxon>
        <taxon>Cenchrinae</taxon>
        <taxon>Setaria</taxon>
    </lineage>
</organism>
<feature type="compositionally biased region" description="Low complexity" evidence="1">
    <location>
        <begin position="194"/>
        <end position="207"/>
    </location>
</feature>
<keyword evidence="4" id="KW-1185">Reference proteome</keyword>
<reference evidence="4" key="1">
    <citation type="journal article" date="2012" name="Nat. Biotechnol.">
        <title>Reference genome sequence of the model plant Setaria.</title>
        <authorList>
            <person name="Bennetzen J.L."/>
            <person name="Schmutz J."/>
            <person name="Wang H."/>
            <person name="Percifield R."/>
            <person name="Hawkins J."/>
            <person name="Pontaroli A.C."/>
            <person name="Estep M."/>
            <person name="Feng L."/>
            <person name="Vaughn J.N."/>
            <person name="Grimwood J."/>
            <person name="Jenkins J."/>
            <person name="Barry K."/>
            <person name="Lindquist E."/>
            <person name="Hellsten U."/>
            <person name="Deshpande S."/>
            <person name="Wang X."/>
            <person name="Wu X."/>
            <person name="Mitros T."/>
            <person name="Triplett J."/>
            <person name="Yang X."/>
            <person name="Ye C.Y."/>
            <person name="Mauro-Herrera M."/>
            <person name="Wang L."/>
            <person name="Li P."/>
            <person name="Sharma M."/>
            <person name="Sharma R."/>
            <person name="Ronald P.C."/>
            <person name="Panaud O."/>
            <person name="Kellogg E.A."/>
            <person name="Brutnell T.P."/>
            <person name="Doust A.N."/>
            <person name="Tuskan G.A."/>
            <person name="Rokhsar D."/>
            <person name="Devos K.M."/>
        </authorList>
    </citation>
    <scope>NUCLEOTIDE SEQUENCE [LARGE SCALE GENOMIC DNA]</scope>
    <source>
        <strain evidence="4">cv. Yugu1</strain>
    </source>
</reference>
<accession>K3XSE6</accession>
<evidence type="ECO:0000259" key="2">
    <source>
        <dbReference type="Pfam" id="PF14303"/>
    </source>
</evidence>
<name>K3XSE6_SETIT</name>
<dbReference type="AlphaFoldDB" id="K3XSE6"/>
<proteinExistence type="predicted"/>
<sequence length="308" mass="34479">MADASVQNDEVDVEEVPIPPAPDPTGKGRRKKMVNRTKLGNFNPDEDVNIVKSWLEISCDPITKRSLKSLQSRWDIIKAEVGKFSSFYADAIRENPSGMSDADKTTHAAANFAGILKHNFAYMHCWEIMKDEPKWQDPKPRGFGKSTGGDGFGEDSSHEPDTNDLGDDNSSPTGSARRRPMGRDSAKAAKKKANSSAGSTSSSEYASRMQDLSLQKISILQEESMRKTDHFQQLACIDEKQFEEMRSHNQSLLDIEQEKIGSCEKQEDERILGIDLNACTPAQRMYYEALQEEIFEKIAARRGKRQGP</sequence>
<protein>
    <recommendedName>
        <fullName evidence="2">No apical meristem-associated C-terminal domain-containing protein</fullName>
    </recommendedName>
</protein>
<dbReference type="InterPro" id="IPR029466">
    <property type="entry name" value="NAM-associated_C"/>
</dbReference>
<dbReference type="InParanoid" id="K3XSE6"/>
<dbReference type="Proteomes" id="UP000004995">
    <property type="component" value="Unassembled WGS sequence"/>
</dbReference>
<evidence type="ECO:0000313" key="3">
    <source>
        <dbReference type="EnsemblPlants" id="KQL06805"/>
    </source>
</evidence>
<reference evidence="3" key="2">
    <citation type="submission" date="2018-08" db="UniProtKB">
        <authorList>
            <consortium name="EnsemblPlants"/>
        </authorList>
    </citation>
    <scope>IDENTIFICATION</scope>
    <source>
        <strain evidence="3">Yugu1</strain>
    </source>
</reference>
<dbReference type="HOGENOM" id="CLU_045320_0_0_1"/>
<dbReference type="Gramene" id="KQL06805">
    <property type="protein sequence ID" value="KQL06805"/>
    <property type="gene ID" value="SETIT_004845mg"/>
</dbReference>
<dbReference type="STRING" id="4555.K3XSE6"/>
<feature type="domain" description="No apical meristem-associated C-terminal" evidence="2">
    <location>
        <begin position="119"/>
        <end position="294"/>
    </location>
</feature>
<feature type="region of interest" description="Disordered" evidence="1">
    <location>
        <begin position="133"/>
        <end position="208"/>
    </location>
</feature>
<evidence type="ECO:0000256" key="1">
    <source>
        <dbReference type="SAM" id="MobiDB-lite"/>
    </source>
</evidence>
<evidence type="ECO:0000313" key="4">
    <source>
        <dbReference type="Proteomes" id="UP000004995"/>
    </source>
</evidence>
<dbReference type="PANTHER" id="PTHR45125">
    <property type="entry name" value="F21J9.4-RELATED"/>
    <property type="match status" value="1"/>
</dbReference>
<dbReference type="EMBL" id="AGNK02003287">
    <property type="status" value="NOT_ANNOTATED_CDS"/>
    <property type="molecule type" value="Genomic_DNA"/>
</dbReference>
<dbReference type="EnsemblPlants" id="KQL06805">
    <property type="protein sequence ID" value="KQL06805"/>
    <property type="gene ID" value="SETIT_004845mg"/>
</dbReference>
<dbReference type="Pfam" id="PF14303">
    <property type="entry name" value="NAM-associated"/>
    <property type="match status" value="1"/>
</dbReference>
<dbReference type="PANTHER" id="PTHR45125:SF3">
    <property type="entry name" value="NO-APICAL-MERISTEM-ASSOCIATED CARBOXY-TERMINAL DOMAIN PROTEIN"/>
    <property type="match status" value="1"/>
</dbReference>